<sequence length="326" mass="34890">MSFESDFLVDRRRIRRKLTFWRAISALVVIAAVIGLTAALAPSARQAITGSEAIARVKIEGLIRSNDERVAALERLGKSKAAAVIVHINSPGGTTAGAEQLFDALTRLKAKKPLVVVVEGLAASGGYIAALASDHIIAQQTSLVGSIGVLFQFPNFSELLKTVGVKVEEVKSAPLKAAPNGYEPTSPEARAALDALVKDSFAWFKGLVKTRRQMDEAALQVVSDGRVFTGRQAVGLKLIDELGDEKTAVKWLQAQNKIKGELPVRDYKLSPRFSDMTFLRTATEATLRALGLETFARIVGGSGVGGVAERLELEGMLALWQPAGSN</sequence>
<feature type="transmembrane region" description="Helical" evidence="5">
    <location>
        <begin position="20"/>
        <end position="41"/>
    </location>
</feature>
<dbReference type="GO" id="GO:0006508">
    <property type="term" value="P:proteolysis"/>
    <property type="evidence" value="ECO:0007669"/>
    <property type="project" value="UniProtKB-KW"/>
</dbReference>
<dbReference type="PANTHER" id="PTHR42987:SF6">
    <property type="entry name" value="PROTEINASE IV"/>
    <property type="match status" value="1"/>
</dbReference>
<dbReference type="EMBL" id="CP002826">
    <property type="protein sequence ID" value="AEI04795.1"/>
    <property type="molecule type" value="Genomic_DNA"/>
</dbReference>
<evidence type="ECO:0000313" key="8">
    <source>
        <dbReference type="Proteomes" id="UP000007730"/>
    </source>
</evidence>
<dbReference type="OrthoDB" id="9764363at2"/>
<dbReference type="RefSeq" id="WP_012561649.1">
    <property type="nucleotide sequence ID" value="NC_011386.1"/>
</dbReference>
<evidence type="ECO:0000313" key="7">
    <source>
        <dbReference type="EMBL" id="AEI04795.1"/>
    </source>
</evidence>
<keyword evidence="5" id="KW-1133">Transmembrane helix</keyword>
<evidence type="ECO:0000256" key="3">
    <source>
        <dbReference type="ARBA" id="ARBA00022801"/>
    </source>
</evidence>
<dbReference type="Gene3D" id="6.20.330.10">
    <property type="match status" value="1"/>
</dbReference>
<dbReference type="CDD" id="cd07023">
    <property type="entry name" value="S49_Sppa_N_C"/>
    <property type="match status" value="1"/>
</dbReference>
<keyword evidence="2 7" id="KW-0645">Protease</keyword>
<reference evidence="7 8" key="1">
    <citation type="journal article" date="2011" name="J. Bacteriol.">
        <title>Complete genome sequences of the chemolithoautotrophic Oligotropha carboxidovorans strains OM4 and OM5.</title>
        <authorList>
            <person name="Volland S."/>
            <person name="Rachinger M."/>
            <person name="Strittmatter A."/>
            <person name="Daniel R."/>
            <person name="Gottschalk G."/>
            <person name="Meyer O."/>
        </authorList>
    </citation>
    <scope>NUCLEOTIDE SEQUENCE [LARGE SCALE GENOMIC DNA]</scope>
    <source>
        <strain evidence="8">ATCC 49405 / DSM 1227 / KCTC 32145 / OM5</strain>
    </source>
</reference>
<evidence type="ECO:0000256" key="4">
    <source>
        <dbReference type="ARBA" id="ARBA00022825"/>
    </source>
</evidence>
<dbReference type="Gene3D" id="3.90.226.10">
    <property type="entry name" value="2-enoyl-CoA Hydratase, Chain A, domain 1"/>
    <property type="match status" value="1"/>
</dbReference>
<keyword evidence="5" id="KW-0812">Transmembrane</keyword>
<dbReference type="InterPro" id="IPR047272">
    <property type="entry name" value="S49_SppA_C"/>
</dbReference>
<keyword evidence="5" id="KW-0472">Membrane</keyword>
<dbReference type="InterPro" id="IPR002142">
    <property type="entry name" value="Peptidase_S49"/>
</dbReference>
<evidence type="ECO:0000256" key="5">
    <source>
        <dbReference type="SAM" id="Phobius"/>
    </source>
</evidence>
<dbReference type="Proteomes" id="UP000007730">
    <property type="component" value="Chromosome"/>
</dbReference>
<gene>
    <name evidence="7" type="ordered locus">OCA5_c00610</name>
</gene>
<dbReference type="InterPro" id="IPR029045">
    <property type="entry name" value="ClpP/crotonase-like_dom_sf"/>
</dbReference>
<dbReference type="eggNOG" id="COG0616">
    <property type="taxonomic scope" value="Bacteria"/>
</dbReference>
<keyword evidence="8" id="KW-1185">Reference proteome</keyword>
<evidence type="ECO:0000256" key="2">
    <source>
        <dbReference type="ARBA" id="ARBA00022670"/>
    </source>
</evidence>
<dbReference type="KEGG" id="oca:OCAR_4473"/>
<dbReference type="PATRIC" id="fig|504832.7.peg.64"/>
<evidence type="ECO:0000256" key="1">
    <source>
        <dbReference type="ARBA" id="ARBA00008683"/>
    </source>
</evidence>
<keyword evidence="3 7" id="KW-0378">Hydrolase</keyword>
<organism evidence="7 8">
    <name type="scientific">Afipia carboxidovorans (strain ATCC 49405 / DSM 1227 / KCTC 32145 / OM5)</name>
    <name type="common">Oligotropha carboxidovorans</name>
    <dbReference type="NCBI Taxonomy" id="504832"/>
    <lineage>
        <taxon>Bacteria</taxon>
        <taxon>Pseudomonadati</taxon>
        <taxon>Pseudomonadota</taxon>
        <taxon>Alphaproteobacteria</taxon>
        <taxon>Hyphomicrobiales</taxon>
        <taxon>Nitrobacteraceae</taxon>
        <taxon>Afipia</taxon>
    </lineage>
</organism>
<dbReference type="HOGENOM" id="CLU_046540_0_0_5"/>
<dbReference type="Pfam" id="PF01343">
    <property type="entry name" value="Peptidase_S49"/>
    <property type="match status" value="1"/>
</dbReference>
<dbReference type="NCBIfam" id="TIGR00706">
    <property type="entry name" value="SppA_dom"/>
    <property type="match status" value="1"/>
</dbReference>
<dbReference type="GO" id="GO:0008236">
    <property type="term" value="F:serine-type peptidase activity"/>
    <property type="evidence" value="ECO:0007669"/>
    <property type="project" value="UniProtKB-KW"/>
</dbReference>
<evidence type="ECO:0000259" key="6">
    <source>
        <dbReference type="Pfam" id="PF01343"/>
    </source>
</evidence>
<dbReference type="InterPro" id="IPR004635">
    <property type="entry name" value="Pept_S49_SppA"/>
</dbReference>
<feature type="domain" description="Peptidase S49" evidence="6">
    <location>
        <begin position="108"/>
        <end position="258"/>
    </location>
</feature>
<comment type="similarity">
    <text evidence="1">Belongs to the peptidase S49 family.</text>
</comment>
<name>B6JCN8_AFIC5</name>
<dbReference type="PANTHER" id="PTHR42987">
    <property type="entry name" value="PEPTIDASE S49"/>
    <property type="match status" value="1"/>
</dbReference>
<accession>B6JCN8</accession>
<dbReference type="SUPFAM" id="SSF52096">
    <property type="entry name" value="ClpP/crotonase"/>
    <property type="match status" value="1"/>
</dbReference>
<dbReference type="EC" id="3.4.21.-" evidence="7"/>
<keyword evidence="4" id="KW-0720">Serine protease</keyword>
<dbReference type="KEGG" id="ocg:OCA5_c00610"/>
<proteinExistence type="inferred from homology"/>
<dbReference type="AlphaFoldDB" id="B6JCN8"/>
<protein>
    <submittedName>
        <fullName evidence="7">Putative protease</fullName>
        <ecNumber evidence="7">3.4.21.-</ecNumber>
    </submittedName>
</protein>